<organism evidence="1 2">
    <name type="scientific">Gordonia phage Yvonnetastic</name>
    <dbReference type="NCBI Taxonomy" id="1821566"/>
    <lineage>
        <taxon>Viruses</taxon>
        <taxon>Duplodnaviria</taxon>
        <taxon>Heunggongvirae</taxon>
        <taxon>Uroviricota</taxon>
        <taxon>Caudoviricetes</taxon>
        <taxon>Yvonnevirus</taxon>
        <taxon>Yvonnevirus yvonnetastic</taxon>
        <taxon>Gordonia virus Yvonnetastic</taxon>
    </lineage>
</organism>
<gene>
    <name evidence="1" type="primary">202</name>
    <name evidence="1" type="ORF">SEA_YVONNETASTIC_202</name>
</gene>
<keyword evidence="2" id="KW-1185">Reference proteome</keyword>
<accession>A0A142K9G3</accession>
<dbReference type="Proteomes" id="UP000201371">
    <property type="component" value="Segment"/>
</dbReference>
<sequence length="139" mass="15569">MRNSTTVDMAARIARDTLMDGGGTFSPATGGHVDISALFVVAVSKSLETRTELSGITTYDRWAVRADVDKYLDTHRKQWLAGLFLGTWIHNGYVYLDVVETFADQHKAHTAAIERGQLAYYDGRNSITRHVGSRYPDRF</sequence>
<protein>
    <submittedName>
        <fullName evidence="1">Uncharacterized protein</fullName>
    </submittedName>
</protein>
<reference evidence="2" key="1">
    <citation type="submission" date="2016-03" db="EMBL/GenBank/DDBJ databases">
        <authorList>
            <person name="Ploux O."/>
        </authorList>
    </citation>
    <scope>NUCLEOTIDE SEQUENCE [LARGE SCALE GENOMIC DNA]</scope>
</reference>
<dbReference type="RefSeq" id="YP_009301256.1">
    <property type="nucleotide sequence ID" value="NC_031230.1"/>
</dbReference>
<dbReference type="EMBL" id="KU963248">
    <property type="protein sequence ID" value="AMS02746.1"/>
    <property type="molecule type" value="Genomic_DNA"/>
</dbReference>
<proteinExistence type="predicted"/>
<name>A0A142K9G3_9CAUD</name>
<dbReference type="GeneID" id="29125164"/>
<evidence type="ECO:0000313" key="1">
    <source>
        <dbReference type="EMBL" id="AMS02746.1"/>
    </source>
</evidence>
<dbReference type="KEGG" id="vg:29125164"/>
<evidence type="ECO:0000313" key="2">
    <source>
        <dbReference type="Proteomes" id="UP000201371"/>
    </source>
</evidence>